<dbReference type="PANTHER" id="PTHR10587:SF133">
    <property type="entry name" value="CHITIN DEACETYLASE 1-RELATED"/>
    <property type="match status" value="1"/>
</dbReference>
<dbReference type="GO" id="GO:0016020">
    <property type="term" value="C:membrane"/>
    <property type="evidence" value="ECO:0007669"/>
    <property type="project" value="TreeGrafter"/>
</dbReference>
<dbReference type="AlphaFoldDB" id="A0A512MCU5"/>
<evidence type="ECO:0000259" key="3">
    <source>
        <dbReference type="PROSITE" id="PS51677"/>
    </source>
</evidence>
<evidence type="ECO:0000256" key="1">
    <source>
        <dbReference type="ARBA" id="ARBA00022723"/>
    </source>
</evidence>
<comment type="caution">
    <text evidence="4">The sequence shown here is derived from an EMBL/GenBank/DDBJ whole genome shotgun (WGS) entry which is preliminary data.</text>
</comment>
<keyword evidence="1" id="KW-0479">Metal-binding</keyword>
<evidence type="ECO:0000313" key="5">
    <source>
        <dbReference type="Proteomes" id="UP000321577"/>
    </source>
</evidence>
<accession>A0A512MCU5</accession>
<evidence type="ECO:0000313" key="4">
    <source>
        <dbReference type="EMBL" id="GEP44560.1"/>
    </source>
</evidence>
<feature type="domain" description="NodB homology" evidence="3">
    <location>
        <begin position="68"/>
        <end position="246"/>
    </location>
</feature>
<dbReference type="OrthoDB" id="2649545at2"/>
<dbReference type="SUPFAM" id="SSF88713">
    <property type="entry name" value="Glycoside hydrolase/deacetylase"/>
    <property type="match status" value="1"/>
</dbReference>
<keyword evidence="2" id="KW-0378">Hydrolase</keyword>
<dbReference type="GO" id="GO:0046872">
    <property type="term" value="F:metal ion binding"/>
    <property type="evidence" value="ECO:0007669"/>
    <property type="project" value="UniProtKB-KW"/>
</dbReference>
<dbReference type="Gene3D" id="3.20.20.370">
    <property type="entry name" value="Glycoside hydrolase/deacetylase"/>
    <property type="match status" value="1"/>
</dbReference>
<dbReference type="InterPro" id="IPR002509">
    <property type="entry name" value="NODB_dom"/>
</dbReference>
<evidence type="ECO:0000256" key="2">
    <source>
        <dbReference type="ARBA" id="ARBA00022801"/>
    </source>
</evidence>
<sequence>MYLSIWLGILMGSASCSTSDKKPSSPVPDTAVLQDNPLARRLNKPSTMPTTPPAGARISYSQVNITQPVVAMTFDDGPHPSLTPKLLDILKERNIKCTFFLIGQNVKAYPKIVQRIIAEGHEIGNHTYTHCSLTSRSDDQIRSELKQSEAALMAAANYRPQLIRPPYGAINTRVKQLMFSEFGYSTIMWSVDPQDWRRPGVSVVTSRLVNGARPGSIMLAHDIHPPTIQAVPAMFDQLIAKGYQFVTVSQLMNMEKASMPVGVVIRPAVPMGDKDPKPLPQ</sequence>
<reference evidence="4 5" key="1">
    <citation type="submission" date="2019-07" db="EMBL/GenBank/DDBJ databases">
        <title>Whole genome shotgun sequence of Brevifollis gellanilyticus NBRC 108608.</title>
        <authorList>
            <person name="Hosoyama A."/>
            <person name="Uohara A."/>
            <person name="Ohji S."/>
            <person name="Ichikawa N."/>
        </authorList>
    </citation>
    <scope>NUCLEOTIDE SEQUENCE [LARGE SCALE GENOMIC DNA]</scope>
    <source>
        <strain evidence="4 5">NBRC 108608</strain>
    </source>
</reference>
<dbReference type="CDD" id="cd10954">
    <property type="entry name" value="CE4_CtAXE_like"/>
    <property type="match status" value="1"/>
</dbReference>
<dbReference type="PANTHER" id="PTHR10587">
    <property type="entry name" value="GLYCOSYL TRANSFERASE-RELATED"/>
    <property type="match status" value="1"/>
</dbReference>
<dbReference type="InterPro" id="IPR050248">
    <property type="entry name" value="Polysacc_deacetylase_ArnD"/>
</dbReference>
<protein>
    <recommendedName>
        <fullName evidence="3">NodB homology domain-containing protein</fullName>
    </recommendedName>
</protein>
<dbReference type="GO" id="GO:0016810">
    <property type="term" value="F:hydrolase activity, acting on carbon-nitrogen (but not peptide) bonds"/>
    <property type="evidence" value="ECO:0007669"/>
    <property type="project" value="InterPro"/>
</dbReference>
<dbReference type="GO" id="GO:0005975">
    <property type="term" value="P:carbohydrate metabolic process"/>
    <property type="evidence" value="ECO:0007669"/>
    <property type="project" value="InterPro"/>
</dbReference>
<dbReference type="Pfam" id="PF01522">
    <property type="entry name" value="Polysacc_deac_1"/>
    <property type="match status" value="1"/>
</dbReference>
<dbReference type="InterPro" id="IPR011330">
    <property type="entry name" value="Glyco_hydro/deAcase_b/a-brl"/>
</dbReference>
<dbReference type="PROSITE" id="PS51677">
    <property type="entry name" value="NODB"/>
    <property type="match status" value="1"/>
</dbReference>
<keyword evidence="5" id="KW-1185">Reference proteome</keyword>
<dbReference type="Proteomes" id="UP000321577">
    <property type="component" value="Unassembled WGS sequence"/>
</dbReference>
<dbReference type="RefSeq" id="WP_146852626.1">
    <property type="nucleotide sequence ID" value="NZ_BKAG01000032.1"/>
</dbReference>
<name>A0A512MCU5_9BACT</name>
<gene>
    <name evidence="4" type="ORF">BGE01nite_38510</name>
</gene>
<organism evidence="4 5">
    <name type="scientific">Brevifollis gellanilyticus</name>
    <dbReference type="NCBI Taxonomy" id="748831"/>
    <lineage>
        <taxon>Bacteria</taxon>
        <taxon>Pseudomonadati</taxon>
        <taxon>Verrucomicrobiota</taxon>
        <taxon>Verrucomicrobiia</taxon>
        <taxon>Verrucomicrobiales</taxon>
        <taxon>Verrucomicrobiaceae</taxon>
    </lineage>
</organism>
<dbReference type="EMBL" id="BKAG01000032">
    <property type="protein sequence ID" value="GEP44560.1"/>
    <property type="molecule type" value="Genomic_DNA"/>
</dbReference>
<proteinExistence type="predicted"/>